<reference evidence="1 2" key="1">
    <citation type="submission" date="2018-03" db="EMBL/GenBank/DDBJ databases">
        <title>Draft Genome Sequences of the Obligatory Marine Myxobacteria Enhygromyxa salina SWB007.</title>
        <authorList>
            <person name="Poehlein A."/>
            <person name="Moghaddam J.A."/>
            <person name="Harms H."/>
            <person name="Alanjari M."/>
            <person name="Koenig G.M."/>
            <person name="Daniel R."/>
            <person name="Schaeberle T.F."/>
        </authorList>
    </citation>
    <scope>NUCLEOTIDE SEQUENCE [LARGE SCALE GENOMIC DNA]</scope>
    <source>
        <strain evidence="1 2">SWB007</strain>
    </source>
</reference>
<protein>
    <submittedName>
        <fullName evidence="1">Uncharacterized protein</fullName>
    </submittedName>
</protein>
<name>A0A2S9XLG7_9BACT</name>
<proteinExistence type="predicted"/>
<dbReference type="Proteomes" id="UP000238823">
    <property type="component" value="Unassembled WGS sequence"/>
</dbReference>
<accession>A0A2S9XLG7</accession>
<gene>
    <name evidence="1" type="ORF">ENSA7_81200</name>
</gene>
<organism evidence="1 2">
    <name type="scientific">Enhygromyxa salina</name>
    <dbReference type="NCBI Taxonomy" id="215803"/>
    <lineage>
        <taxon>Bacteria</taxon>
        <taxon>Pseudomonadati</taxon>
        <taxon>Myxococcota</taxon>
        <taxon>Polyangia</taxon>
        <taxon>Nannocystales</taxon>
        <taxon>Nannocystaceae</taxon>
        <taxon>Enhygromyxa</taxon>
    </lineage>
</organism>
<dbReference type="AlphaFoldDB" id="A0A2S9XLG7"/>
<evidence type="ECO:0000313" key="1">
    <source>
        <dbReference type="EMBL" id="PRP93692.1"/>
    </source>
</evidence>
<sequence>MGRGHAAQRRQALFHTRAMCFTRAEDCKSAYVYYRRLFPREALDAMQDAKLRESVVRESFDSSIVLCSP</sequence>
<evidence type="ECO:0000313" key="2">
    <source>
        <dbReference type="Proteomes" id="UP000238823"/>
    </source>
</evidence>
<comment type="caution">
    <text evidence="1">The sequence shown here is derived from an EMBL/GenBank/DDBJ whole genome shotgun (WGS) entry which is preliminary data.</text>
</comment>
<dbReference type="EMBL" id="PVNL01000147">
    <property type="protein sequence ID" value="PRP93692.1"/>
    <property type="molecule type" value="Genomic_DNA"/>
</dbReference>